<reference evidence="7" key="1">
    <citation type="journal article" date="2023" name="Proc. Natl. Acad. Sci. U.S.A.">
        <title>Genomic and structural basis for evolution of tropane alkaloid biosynthesis.</title>
        <authorList>
            <person name="Wanga Y.-J."/>
            <person name="Taina T."/>
            <person name="Yua J.-Y."/>
            <person name="Lia J."/>
            <person name="Xua B."/>
            <person name="Chenc J."/>
            <person name="D'Auriad J.C."/>
            <person name="Huanga J.-P."/>
            <person name="Huanga S.-X."/>
        </authorList>
    </citation>
    <scope>NUCLEOTIDE SEQUENCE [LARGE SCALE GENOMIC DNA]</scope>
    <source>
        <strain evidence="7">cv. KIB-2019</strain>
    </source>
</reference>
<dbReference type="EMBL" id="JAJAGQ010000007">
    <property type="protein sequence ID" value="KAJ8558469.1"/>
    <property type="molecule type" value="Genomic_DNA"/>
</dbReference>
<feature type="region of interest" description="Disordered" evidence="4">
    <location>
        <begin position="1"/>
        <end position="45"/>
    </location>
</feature>
<dbReference type="Pfam" id="PF05253">
    <property type="entry name" value="zf-U11-48K"/>
    <property type="match status" value="1"/>
</dbReference>
<dbReference type="InterPro" id="IPR022776">
    <property type="entry name" value="TRM13/UPF0224_CHHC_Znf_dom"/>
</dbReference>
<evidence type="ECO:0000313" key="6">
    <source>
        <dbReference type="EMBL" id="KAJ8558469.1"/>
    </source>
</evidence>
<name>A0A9Q1MGK2_9SOLA</name>
<feature type="compositionally biased region" description="Basic and acidic residues" evidence="4">
    <location>
        <begin position="619"/>
        <end position="631"/>
    </location>
</feature>
<evidence type="ECO:0000259" key="5">
    <source>
        <dbReference type="Pfam" id="PF05253"/>
    </source>
</evidence>
<dbReference type="OrthoDB" id="69229at2759"/>
<comment type="caution">
    <text evidence="6">The sequence shown here is derived from an EMBL/GenBank/DDBJ whole genome shotgun (WGS) entry which is preliminary data.</text>
</comment>
<feature type="compositionally biased region" description="Pro residues" evidence="4">
    <location>
        <begin position="18"/>
        <end position="42"/>
    </location>
</feature>
<dbReference type="InterPro" id="IPR051591">
    <property type="entry name" value="UPF0224_FAM112_RNA_Proc"/>
</dbReference>
<evidence type="ECO:0000256" key="2">
    <source>
        <dbReference type="ARBA" id="ARBA00022771"/>
    </source>
</evidence>
<gene>
    <name evidence="6" type="ORF">K7X08_005235</name>
</gene>
<keyword evidence="7" id="KW-1185">Reference proteome</keyword>
<feature type="domain" description="CHHC U11-48K-type" evidence="5">
    <location>
        <begin position="85"/>
        <end position="108"/>
    </location>
</feature>
<feature type="compositionally biased region" description="Basic and acidic residues" evidence="4">
    <location>
        <begin position="643"/>
        <end position="663"/>
    </location>
</feature>
<accession>A0A9Q1MGK2</accession>
<sequence>MKTRNSKSRPSIKDEMNPLPPPPPLPLPPSSTFLPPPAPPYFHHPTPTNDLHSALSSLTSLLNLSSTTLHSLSSLLPLPPSPSLLIQCPFNPNHRLSLYSLFSHSLHCLPPTNHIQNLIQTLKYPHTLRSSNPFTLTSNSQSDLCFSLESYFDFENPDFFYSDCPGVVSFPVRGENPAPPMLTLPAVLSSQCSNFGRNSMVFPNEFEFIKIILPSEVYAIRNEMNRWSDFPFTYSYRVLRGILGLGMSSVECLSTWVVVNSARCYGIVLDLAMRDHILVLFKLCLKAIVREAIDLASTFYNEEGEGSGLSNRSFKCPLLVQVLVWLATQLSVLYGEMNGKLFAINMVKQCICDSAFSSCMFNESTDMKRGDGNLLSGETLKSRMENEGANVSDEALSNSPIFVSQVAAAVAALHERSMLEEKIKALRSLPSLPAYQRLMEHTYISNKADEERQKRPNYKALLEHDGLLWQRSRNNQDSTRTKTREELLAEERDYKRRRMSYRGKKLKRSTTQIMRDIIEEYMEEIRQADAISFPTKGAEEAKFPPSATYRPDNYYMDKAESGKRQLDSSALSKGREGGGYRNEFHTDGEVHSTGFKDDYSENMEKASQWHRRQLVAERSNGRSRQERKDYSRSPNQQDGGASLREKSISQENRDYSNDSRDNFSRSSRRRYNKSIEKSSSHRERSDRNSDFKKRKARDASDDFEDRYDPSEL</sequence>
<feature type="compositionally biased region" description="Basic and acidic residues" evidence="4">
    <location>
        <begin position="673"/>
        <end position="691"/>
    </location>
</feature>
<dbReference type="AlphaFoldDB" id="A0A9Q1MGK2"/>
<feature type="compositionally biased region" description="Basic and acidic residues" evidence="4">
    <location>
        <begin position="573"/>
        <end position="604"/>
    </location>
</feature>
<dbReference type="Proteomes" id="UP001152561">
    <property type="component" value="Unassembled WGS sequence"/>
</dbReference>
<keyword evidence="1" id="KW-0479">Metal-binding</keyword>
<keyword evidence="3" id="KW-0862">Zinc</keyword>
<protein>
    <recommendedName>
        <fullName evidence="5">CHHC U11-48K-type domain-containing protein</fullName>
    </recommendedName>
</protein>
<feature type="region of interest" description="Disordered" evidence="4">
    <location>
        <begin position="559"/>
        <end position="712"/>
    </location>
</feature>
<dbReference type="PANTHER" id="PTHR21402">
    <property type="entry name" value="GAMETOCYTE SPECIFIC FACTOR 1-RELATED"/>
    <property type="match status" value="1"/>
</dbReference>
<evidence type="ECO:0000256" key="1">
    <source>
        <dbReference type="ARBA" id="ARBA00022723"/>
    </source>
</evidence>
<proteinExistence type="predicted"/>
<keyword evidence="2" id="KW-0863">Zinc-finger</keyword>
<evidence type="ECO:0000313" key="7">
    <source>
        <dbReference type="Proteomes" id="UP001152561"/>
    </source>
</evidence>
<evidence type="ECO:0000256" key="4">
    <source>
        <dbReference type="SAM" id="MobiDB-lite"/>
    </source>
</evidence>
<evidence type="ECO:0000256" key="3">
    <source>
        <dbReference type="ARBA" id="ARBA00022833"/>
    </source>
</evidence>
<organism evidence="6 7">
    <name type="scientific">Anisodus acutangulus</name>
    <dbReference type="NCBI Taxonomy" id="402998"/>
    <lineage>
        <taxon>Eukaryota</taxon>
        <taxon>Viridiplantae</taxon>
        <taxon>Streptophyta</taxon>
        <taxon>Embryophyta</taxon>
        <taxon>Tracheophyta</taxon>
        <taxon>Spermatophyta</taxon>
        <taxon>Magnoliopsida</taxon>
        <taxon>eudicotyledons</taxon>
        <taxon>Gunneridae</taxon>
        <taxon>Pentapetalae</taxon>
        <taxon>asterids</taxon>
        <taxon>lamiids</taxon>
        <taxon>Solanales</taxon>
        <taxon>Solanaceae</taxon>
        <taxon>Solanoideae</taxon>
        <taxon>Hyoscyameae</taxon>
        <taxon>Anisodus</taxon>
    </lineage>
</organism>
<dbReference type="PANTHER" id="PTHR21402:SF10">
    <property type="entry name" value="U11_U12 SMALL NUCLEAR RIBONUCLEOPROTEIN 48 KDA PROTEIN"/>
    <property type="match status" value="1"/>
</dbReference>
<dbReference type="GO" id="GO:0008270">
    <property type="term" value="F:zinc ion binding"/>
    <property type="evidence" value="ECO:0007669"/>
    <property type="project" value="UniProtKB-KW"/>
</dbReference>